<dbReference type="FunFam" id="3.40.50.300:FF:000973">
    <property type="entry name" value="Multidrug resistance-associated protein 4"/>
    <property type="match status" value="1"/>
</dbReference>
<dbReference type="Gene3D" id="1.20.1560.10">
    <property type="entry name" value="ABC transporter type 1, transmembrane domain"/>
    <property type="match status" value="1"/>
</dbReference>
<evidence type="ECO:0000256" key="2">
    <source>
        <dbReference type="ARBA" id="ARBA00022448"/>
    </source>
</evidence>
<keyword evidence="6" id="KW-0067">ATP-binding</keyword>
<evidence type="ECO:0008006" key="15">
    <source>
        <dbReference type="Google" id="ProtNLM"/>
    </source>
</evidence>
<dbReference type="AlphaFoldDB" id="A0A8J6LF02"/>
<dbReference type="SUPFAM" id="SSF90123">
    <property type="entry name" value="ABC transporter transmembrane region"/>
    <property type="match status" value="1"/>
</dbReference>
<keyword evidence="8 10" id="KW-0472">Membrane</keyword>
<dbReference type="Pfam" id="PF00664">
    <property type="entry name" value="ABC_membrane"/>
    <property type="match status" value="1"/>
</dbReference>
<dbReference type="GO" id="GO:0140359">
    <property type="term" value="F:ABC-type transporter activity"/>
    <property type="evidence" value="ECO:0007669"/>
    <property type="project" value="InterPro"/>
</dbReference>
<evidence type="ECO:0000256" key="4">
    <source>
        <dbReference type="ARBA" id="ARBA00022737"/>
    </source>
</evidence>
<feature type="domain" description="ABC transmembrane type-1" evidence="12">
    <location>
        <begin position="462"/>
        <end position="750"/>
    </location>
</feature>
<comment type="subcellular location">
    <subcellularLocation>
        <location evidence="1">Membrane</location>
        <topology evidence="1">Multi-pass membrane protein</topology>
    </subcellularLocation>
</comment>
<dbReference type="InterPro" id="IPR044726">
    <property type="entry name" value="ABCC_6TM_D2"/>
</dbReference>
<dbReference type="SMART" id="SM00382">
    <property type="entry name" value="AAA"/>
    <property type="match status" value="2"/>
</dbReference>
<dbReference type="GO" id="GO:0016020">
    <property type="term" value="C:membrane"/>
    <property type="evidence" value="ECO:0007669"/>
    <property type="project" value="UniProtKB-SubCell"/>
</dbReference>
<keyword evidence="3 10" id="KW-0812">Transmembrane</keyword>
<gene>
    <name evidence="13" type="ORF">GEV33_002235</name>
</gene>
<keyword evidence="5" id="KW-0547">Nucleotide-binding</keyword>
<dbReference type="FunFam" id="3.40.50.300:FF:000163">
    <property type="entry name" value="Multidrug resistance-associated protein member 4"/>
    <property type="match status" value="1"/>
</dbReference>
<feature type="transmembrane region" description="Helical" evidence="10">
    <location>
        <begin position="582"/>
        <end position="607"/>
    </location>
</feature>
<organism evidence="13 14">
    <name type="scientific">Tenebrio molitor</name>
    <name type="common">Yellow mealworm beetle</name>
    <dbReference type="NCBI Taxonomy" id="7067"/>
    <lineage>
        <taxon>Eukaryota</taxon>
        <taxon>Metazoa</taxon>
        <taxon>Ecdysozoa</taxon>
        <taxon>Arthropoda</taxon>
        <taxon>Hexapoda</taxon>
        <taxon>Insecta</taxon>
        <taxon>Pterygota</taxon>
        <taxon>Neoptera</taxon>
        <taxon>Endopterygota</taxon>
        <taxon>Coleoptera</taxon>
        <taxon>Polyphaga</taxon>
        <taxon>Cucujiformia</taxon>
        <taxon>Tenebrionidae</taxon>
        <taxon>Tenebrio</taxon>
    </lineage>
</organism>
<dbReference type="EMBL" id="JABDTM020011548">
    <property type="protein sequence ID" value="KAH0820554.1"/>
    <property type="molecule type" value="Genomic_DNA"/>
</dbReference>
<evidence type="ECO:0000256" key="5">
    <source>
        <dbReference type="ARBA" id="ARBA00022741"/>
    </source>
</evidence>
<keyword evidence="2" id="KW-0813">Transport</keyword>
<feature type="domain" description="ABC transporter" evidence="11">
    <location>
        <begin position="787"/>
        <end position="1020"/>
    </location>
</feature>
<dbReference type="InterPro" id="IPR003593">
    <property type="entry name" value="AAA+_ATPase"/>
</dbReference>
<comment type="caution">
    <text evidence="13">The sequence shown here is derived from an EMBL/GenBank/DDBJ whole genome shotgun (WGS) entry which is preliminary data.</text>
</comment>
<evidence type="ECO:0000256" key="3">
    <source>
        <dbReference type="ARBA" id="ARBA00022692"/>
    </source>
</evidence>
<dbReference type="InterPro" id="IPR017871">
    <property type="entry name" value="ABC_transporter-like_CS"/>
</dbReference>
<dbReference type="Gene3D" id="3.40.50.300">
    <property type="entry name" value="P-loop containing nucleotide triphosphate hydrolases"/>
    <property type="match status" value="2"/>
</dbReference>
<dbReference type="PROSITE" id="PS00211">
    <property type="entry name" value="ABC_TRANSPORTER_1"/>
    <property type="match status" value="2"/>
</dbReference>
<feature type="region of interest" description="Disordered" evidence="9">
    <location>
        <begin position="417"/>
        <end position="441"/>
    </location>
</feature>
<dbReference type="CDD" id="cd03244">
    <property type="entry name" value="ABCC_MRP_domain2"/>
    <property type="match status" value="1"/>
</dbReference>
<dbReference type="PANTHER" id="PTHR24223:SF448">
    <property type="entry name" value="FI20146P1-RELATED"/>
    <property type="match status" value="1"/>
</dbReference>
<evidence type="ECO:0000256" key="8">
    <source>
        <dbReference type="ARBA" id="ARBA00023136"/>
    </source>
</evidence>
<keyword evidence="7 10" id="KW-1133">Transmembrane helix</keyword>
<accession>A0A8J6LF02</accession>
<dbReference type="CDD" id="cd18580">
    <property type="entry name" value="ABC_6TM_ABCC_D2"/>
    <property type="match status" value="1"/>
</dbReference>
<keyword evidence="14" id="KW-1185">Reference proteome</keyword>
<evidence type="ECO:0000259" key="12">
    <source>
        <dbReference type="PROSITE" id="PS50929"/>
    </source>
</evidence>
<sequence>MLIKKLKKKFNEEDVVRPAEEHESKRLGDKIENLWNGEENSSKIPSLTRVLVKMFGFRMLLYGILYCPPDLAIWEEMSEITKANSYRISNYTFFVYYQKLSVFLCILIAVLNNESLTPQYVFALLIIYEALRQTCQLWSFALINHSELMASIRRLEHFLLLDYTKSHTMSISSLSVGKFVDKSEHQLENDCQSFGVSLSSVSAKWDPNMSNSTLIDVTVTATSGKLVAVVGVAGSGKSTLLQVMLKEIPISSGSLSVAESLSYAPQEPWIFTGTLRENILFGENMDNTKYQEVIRVCCLEHDISRFSFGDNTLVGEKGVMLSGGQKARVSLARAIYRNADVYLLDDPLSAVDVHVANRIFYECIRGYLRNKCVVLVTHQIQFLENVDTVVLLDRGRVTASGNYNNVENLIKKSVEKSPARDPSAITTPLQPSDVSSEIDEDRGSGTINPYKGYCLAGHGWTTTCLLVMSFVFIQVIVNLYDCSFVFWVDSKEGSTKISNAKIKKMFDDEHFLYICGILFLIIILACYSNLGAVVMYSKYASQHLHKALFDKVLAGSLIFFDNHSSGRVLNRFSKDMGMIDEVVPVVFSELFKTVLLVGGSFVILMVFNYWMTIPTVLFFLLIYLYSVAFNPMISNVKRIEGTRRSPIFTHTAASVKGLSVIRAFQAQKHLILKFDNYQNLHSSVYYLHKAFYFSFAFWADITCAFYNFVALICIIIFDNGMSTGQFGVSLTQLFVISTNFQYIMKCWSDLDYSMTSVERVIEYADVTPEASGGICTPPESWPSEGNITFSSVSMRYSLGKSLVLKEVKFTVKSGEKIGIVGRTGAGKSSLISALFRLYDFEGSIFIDGIDTKAVPLHTLRSKIAIIPQEPILFLGTLRQNLDPFREFEDSHLWNALEDVELNDFVSSLPSGLESEISEGGNNFSVGQRQLLCLVRAILKNARIVALDEATASVDLETDEMIQRTIRRKFKNSTVLTIAHRTNTVMDSDKILVMDSGSVVEFGTTEDLLQRPDGWFIDQLHRYDERLAIIQPISSKVTLVTRKKFVATNLGTLPAAESVNLQLQ</sequence>
<name>A0A8J6LF02_TENMO</name>
<evidence type="ECO:0000256" key="10">
    <source>
        <dbReference type="SAM" id="Phobius"/>
    </source>
</evidence>
<keyword evidence="4" id="KW-0677">Repeat</keyword>
<feature type="compositionally biased region" description="Polar residues" evidence="9">
    <location>
        <begin position="424"/>
        <end position="435"/>
    </location>
</feature>
<evidence type="ECO:0000313" key="14">
    <source>
        <dbReference type="Proteomes" id="UP000719412"/>
    </source>
</evidence>
<reference evidence="13" key="1">
    <citation type="journal article" date="2020" name="J Insects Food Feed">
        <title>The yellow mealworm (Tenebrio molitor) genome: a resource for the emerging insects as food and feed industry.</title>
        <authorList>
            <person name="Eriksson T."/>
            <person name="Andere A."/>
            <person name="Kelstrup H."/>
            <person name="Emery V."/>
            <person name="Picard C."/>
        </authorList>
    </citation>
    <scope>NUCLEOTIDE SEQUENCE</scope>
    <source>
        <strain evidence="13">Stoneville</strain>
        <tissue evidence="13">Whole head</tissue>
    </source>
</reference>
<evidence type="ECO:0000256" key="7">
    <source>
        <dbReference type="ARBA" id="ARBA00022989"/>
    </source>
</evidence>
<dbReference type="GO" id="GO:0016887">
    <property type="term" value="F:ATP hydrolysis activity"/>
    <property type="evidence" value="ECO:0007669"/>
    <property type="project" value="InterPro"/>
</dbReference>
<reference evidence="13" key="2">
    <citation type="submission" date="2021-08" db="EMBL/GenBank/DDBJ databases">
        <authorList>
            <person name="Eriksson T."/>
        </authorList>
    </citation>
    <scope>NUCLEOTIDE SEQUENCE</scope>
    <source>
        <strain evidence="13">Stoneville</strain>
        <tissue evidence="13">Whole head</tissue>
    </source>
</reference>
<feature type="transmembrane region" description="Helical" evidence="10">
    <location>
        <begin position="613"/>
        <end position="633"/>
    </location>
</feature>
<evidence type="ECO:0000313" key="13">
    <source>
        <dbReference type="EMBL" id="KAH0820554.1"/>
    </source>
</evidence>
<dbReference type="Proteomes" id="UP000719412">
    <property type="component" value="Unassembled WGS sequence"/>
</dbReference>
<dbReference type="InterPro" id="IPR050173">
    <property type="entry name" value="ABC_transporter_C-like"/>
</dbReference>
<evidence type="ECO:0000256" key="6">
    <source>
        <dbReference type="ARBA" id="ARBA00022840"/>
    </source>
</evidence>
<feature type="transmembrane region" description="Helical" evidence="10">
    <location>
        <begin position="94"/>
        <end position="111"/>
    </location>
</feature>
<dbReference type="InterPro" id="IPR003439">
    <property type="entry name" value="ABC_transporter-like_ATP-bd"/>
</dbReference>
<feature type="transmembrane region" description="Helical" evidence="10">
    <location>
        <begin position="460"/>
        <end position="480"/>
    </location>
</feature>
<proteinExistence type="predicted"/>
<dbReference type="PROSITE" id="PS50893">
    <property type="entry name" value="ABC_TRANSPORTER_2"/>
    <property type="match status" value="2"/>
</dbReference>
<dbReference type="InterPro" id="IPR011527">
    <property type="entry name" value="ABC1_TM_dom"/>
</dbReference>
<feature type="transmembrane region" description="Helical" evidence="10">
    <location>
        <begin position="511"/>
        <end position="536"/>
    </location>
</feature>
<dbReference type="CDD" id="cd03250">
    <property type="entry name" value="ABCC_MRP_domain1"/>
    <property type="match status" value="1"/>
</dbReference>
<dbReference type="InterPro" id="IPR027417">
    <property type="entry name" value="P-loop_NTPase"/>
</dbReference>
<evidence type="ECO:0000259" key="11">
    <source>
        <dbReference type="PROSITE" id="PS50893"/>
    </source>
</evidence>
<dbReference type="GO" id="GO:0005524">
    <property type="term" value="F:ATP binding"/>
    <property type="evidence" value="ECO:0007669"/>
    <property type="project" value="UniProtKB-KW"/>
</dbReference>
<dbReference type="InterPro" id="IPR036640">
    <property type="entry name" value="ABC1_TM_sf"/>
</dbReference>
<dbReference type="PANTHER" id="PTHR24223">
    <property type="entry name" value="ATP-BINDING CASSETTE SUB-FAMILY C"/>
    <property type="match status" value="1"/>
</dbReference>
<protein>
    <recommendedName>
        <fullName evidence="15">Multidrug resistance-associated protein lethal(2)03659</fullName>
    </recommendedName>
</protein>
<feature type="domain" description="ABC transporter" evidence="11">
    <location>
        <begin position="196"/>
        <end position="419"/>
    </location>
</feature>
<evidence type="ECO:0000256" key="1">
    <source>
        <dbReference type="ARBA" id="ARBA00004141"/>
    </source>
</evidence>
<dbReference type="SUPFAM" id="SSF52540">
    <property type="entry name" value="P-loop containing nucleoside triphosphate hydrolases"/>
    <property type="match status" value="2"/>
</dbReference>
<evidence type="ECO:0000256" key="9">
    <source>
        <dbReference type="SAM" id="MobiDB-lite"/>
    </source>
</evidence>
<dbReference type="Pfam" id="PF00005">
    <property type="entry name" value="ABC_tran"/>
    <property type="match status" value="2"/>
</dbReference>
<feature type="transmembrane region" description="Helical" evidence="10">
    <location>
        <begin position="690"/>
        <end position="717"/>
    </location>
</feature>
<dbReference type="PROSITE" id="PS50929">
    <property type="entry name" value="ABC_TM1F"/>
    <property type="match status" value="1"/>
</dbReference>